<proteinExistence type="predicted"/>
<evidence type="ECO:0008006" key="3">
    <source>
        <dbReference type="Google" id="ProtNLM"/>
    </source>
</evidence>
<gene>
    <name evidence="1" type="ORF">HV276_13895</name>
</gene>
<dbReference type="Proteomes" id="UP000512146">
    <property type="component" value="Chromosome"/>
</dbReference>
<dbReference type="AlphaFoldDB" id="A0A7L6LBN7"/>
<organism evidence="1 2">
    <name type="scientific">Escherichia marmotae</name>
    <dbReference type="NCBI Taxonomy" id="1499973"/>
    <lineage>
        <taxon>Bacteria</taxon>
        <taxon>Pseudomonadati</taxon>
        <taxon>Pseudomonadota</taxon>
        <taxon>Gammaproteobacteria</taxon>
        <taxon>Enterobacterales</taxon>
        <taxon>Enterobacteriaceae</taxon>
        <taxon>Escherichia</taxon>
    </lineage>
</organism>
<dbReference type="EMBL" id="CP056165">
    <property type="protein sequence ID" value="QLX30722.1"/>
    <property type="molecule type" value="Genomic_DNA"/>
</dbReference>
<evidence type="ECO:0000313" key="1">
    <source>
        <dbReference type="EMBL" id="QLX30722.1"/>
    </source>
</evidence>
<reference evidence="1 2" key="1">
    <citation type="submission" date="2020-06" db="EMBL/GenBank/DDBJ databases">
        <title>REHAB project genomes.</title>
        <authorList>
            <person name="Shaw L.P."/>
        </authorList>
    </citation>
    <scope>NUCLEOTIDE SEQUENCE [LARGE SCALE GENOMIC DNA]</scope>
    <source>
        <strain evidence="1 2">RHBSTW-00777</strain>
    </source>
</reference>
<dbReference type="RefSeq" id="WP_085459651.1">
    <property type="nucleotide sequence ID" value="NZ_CP056165.1"/>
</dbReference>
<name>A0A7L6LBN7_9ESCH</name>
<protein>
    <recommendedName>
        <fullName evidence="3">CD-NTase associated protein 4-like DNA endonuclease domain-containing protein</fullName>
    </recommendedName>
</protein>
<accession>A0A7L6LBN7</accession>
<evidence type="ECO:0000313" key="2">
    <source>
        <dbReference type="Proteomes" id="UP000512146"/>
    </source>
</evidence>
<sequence>MSESVNSGVEGGSGYTFQRCCVVYLLFDDYEKLNSPLLDYFICVEHHEDFLFAFVDENGDISRIDTYQAKKSRDDWKTDQKFCEIIGKISLVGNELINDKHPKSDDYKHTLSFLTNRNIILQGKKEKGKKCKVEKIQVTNISKNYSDLHDEIKENIQSKLIDGEIADFKQLSNVKFSFIDLPQTYKGWRRTLTGLSTEVLGCKVSDHDAVITTLMALLQDVELTYNNAGYALLTDRSKRLTKQKIDATFSMFQESKKAFNFWRSHADKLAKGLSIKLPIKRRAQELLDNCFDFFKDIQQVEYKKIYKFVSENTQIDYKHTDEADCITELYQTYINTYNSRLEKHMIAFAIIAAYVETRGMYV</sequence>